<dbReference type="InParanoid" id="K3WDM6"/>
<protein>
    <recommendedName>
        <fullName evidence="6">Ubiquitin-like 1-activating enzyme E1A</fullName>
    </recommendedName>
</protein>
<organism evidence="8 9">
    <name type="scientific">Globisporangium ultimum (strain ATCC 200006 / CBS 805.95 / DAOM BR144)</name>
    <name type="common">Pythium ultimum</name>
    <dbReference type="NCBI Taxonomy" id="431595"/>
    <lineage>
        <taxon>Eukaryota</taxon>
        <taxon>Sar</taxon>
        <taxon>Stramenopiles</taxon>
        <taxon>Oomycota</taxon>
        <taxon>Peronosporomycetes</taxon>
        <taxon>Pythiales</taxon>
        <taxon>Pythiaceae</taxon>
        <taxon>Globisporangium</taxon>
    </lineage>
</organism>
<dbReference type="GO" id="GO:0031510">
    <property type="term" value="C:SUMO activating enzyme complex"/>
    <property type="evidence" value="ECO:0007669"/>
    <property type="project" value="TreeGrafter"/>
</dbReference>
<dbReference type="InterPro" id="IPR045886">
    <property type="entry name" value="ThiF/MoeB/HesA"/>
</dbReference>
<dbReference type="eggNOG" id="KOG2012">
    <property type="taxonomic scope" value="Eukaryota"/>
</dbReference>
<dbReference type="GO" id="GO:0005737">
    <property type="term" value="C:cytoplasm"/>
    <property type="evidence" value="ECO:0007669"/>
    <property type="project" value="TreeGrafter"/>
</dbReference>
<dbReference type="GO" id="GO:0016925">
    <property type="term" value="P:protein sumoylation"/>
    <property type="evidence" value="ECO:0007669"/>
    <property type="project" value="TreeGrafter"/>
</dbReference>
<dbReference type="SUPFAM" id="SSF69572">
    <property type="entry name" value="Activating enzymes of the ubiquitin-like proteins"/>
    <property type="match status" value="1"/>
</dbReference>
<evidence type="ECO:0000256" key="2">
    <source>
        <dbReference type="ARBA" id="ARBA00004718"/>
    </source>
</evidence>
<dbReference type="VEuPathDB" id="FungiDB:PYU1_G003063"/>
<dbReference type="HOGENOM" id="CLU_457518_0_0_1"/>
<dbReference type="EMBL" id="GL376628">
    <property type="status" value="NOT_ANNOTATED_CDS"/>
    <property type="molecule type" value="Genomic_DNA"/>
</dbReference>
<dbReference type="PANTHER" id="PTHR10953">
    <property type="entry name" value="UBIQUITIN-ACTIVATING ENZYME E1"/>
    <property type="match status" value="1"/>
</dbReference>
<keyword evidence="5" id="KW-0539">Nucleus</keyword>
<evidence type="ECO:0000313" key="8">
    <source>
        <dbReference type="EnsemblProtists" id="PYU1_T003067"/>
    </source>
</evidence>
<feature type="domain" description="THIF-type NAD/FAD binding fold" evidence="7">
    <location>
        <begin position="7"/>
        <end position="102"/>
    </location>
</feature>
<evidence type="ECO:0000256" key="1">
    <source>
        <dbReference type="ARBA" id="ARBA00004123"/>
    </source>
</evidence>
<dbReference type="AlphaFoldDB" id="K3WDM6"/>
<evidence type="ECO:0000256" key="5">
    <source>
        <dbReference type="ARBA" id="ARBA00023242"/>
    </source>
</evidence>
<dbReference type="PANTHER" id="PTHR10953:SF162">
    <property type="entry name" value="SUMO-ACTIVATING ENZYME SUBUNIT 1"/>
    <property type="match status" value="1"/>
</dbReference>
<evidence type="ECO:0000256" key="4">
    <source>
        <dbReference type="ARBA" id="ARBA00022786"/>
    </source>
</evidence>
<dbReference type="Pfam" id="PF00899">
    <property type="entry name" value="ThiF"/>
    <property type="match status" value="1"/>
</dbReference>
<name>K3WDM6_GLOUD</name>
<sequence length="597" mass="66106">MEQYFRRQRTMLGVAAMEQVALLHVLVVGLRGVGVEIAKCLALTGCQRLTLLDDDLVREEDFAANFLLREGDRRKPKAKLIASRLNALCPFADVRTIPGALTLDLLLNYHFSREELIAYNEFCRAQSPPIGFVLAESRGVVGFVFTDFSAQHIAEDEDALLEFRIHTARTLVTDTSVTVHVRELHLDTALGVGDSVCLRIMPTATTSNGTSNCEAGDAKERLICEVESILSPGSVLLRIPSYLKTDKQRHEFQKHIKVATHMKKLKRRSTTVHHQSLRTRIIDPGDIACPTEMHRSDPGLGAFNRRESADIDESVVMRFLSCPASEFQALSAPIAGYASIQAVKFTADNLPDSKLQLCSMSKRKPVDHESWGKAHIICCDSLTLADKFWIDSHLEERRKIVGKVASELDQFSLHSNPRTPSGIMKSFQTASAGHLLQLCKRVQPTVFASDKPEKLHAHFIQSLVSIEASACGSSVLPDLSSLRGLSGEPADFLPVSTILAAFATFEIFKMVQSRFNASRNHIFTLPNITNGGGLGAYKLQSCSPQPPLQMRSLALEVTRGVPLRAIPENWTAWSKINVPTSKELQSVESIVKYIKHF</sequence>
<proteinExistence type="inferred from homology"/>
<dbReference type="EnsemblProtists" id="PYU1_T003067">
    <property type="protein sequence ID" value="PYU1_T003067"/>
    <property type="gene ID" value="PYU1_G003063"/>
</dbReference>
<comment type="pathway">
    <text evidence="2">Protein modification; protein sumoylation.</text>
</comment>
<dbReference type="InterPro" id="IPR000011">
    <property type="entry name" value="UBQ/SUMO-activ_enz_E1-like"/>
</dbReference>
<dbReference type="PRINTS" id="PR01849">
    <property type="entry name" value="UBIQUITINACT"/>
</dbReference>
<dbReference type="Gene3D" id="3.40.50.720">
    <property type="entry name" value="NAD(P)-binding Rossmann-like Domain"/>
    <property type="match status" value="1"/>
</dbReference>
<evidence type="ECO:0000313" key="9">
    <source>
        <dbReference type="Proteomes" id="UP000019132"/>
    </source>
</evidence>
<dbReference type="Proteomes" id="UP000019132">
    <property type="component" value="Unassembled WGS sequence"/>
</dbReference>
<dbReference type="GO" id="GO:0019948">
    <property type="term" value="F:SUMO activating enzyme activity"/>
    <property type="evidence" value="ECO:0007669"/>
    <property type="project" value="TreeGrafter"/>
</dbReference>
<evidence type="ECO:0000259" key="7">
    <source>
        <dbReference type="Pfam" id="PF00899"/>
    </source>
</evidence>
<accession>K3WDM6</accession>
<dbReference type="InterPro" id="IPR000594">
    <property type="entry name" value="ThiF_NAD_FAD-bd"/>
</dbReference>
<comment type="subcellular location">
    <subcellularLocation>
        <location evidence="1">Nucleus</location>
    </subcellularLocation>
</comment>
<dbReference type="STRING" id="431595.K3WDM6"/>
<evidence type="ECO:0000256" key="3">
    <source>
        <dbReference type="ARBA" id="ARBA00005673"/>
    </source>
</evidence>
<comment type="similarity">
    <text evidence="3">Belongs to the ubiquitin-activating E1 family.</text>
</comment>
<dbReference type="InterPro" id="IPR035985">
    <property type="entry name" value="Ubiquitin-activating_enz"/>
</dbReference>
<reference evidence="9" key="2">
    <citation type="submission" date="2010-04" db="EMBL/GenBank/DDBJ databases">
        <authorList>
            <person name="Buell R."/>
            <person name="Hamilton J."/>
            <person name="Hostetler J."/>
        </authorList>
    </citation>
    <scope>NUCLEOTIDE SEQUENCE [LARGE SCALE GENOMIC DNA]</scope>
    <source>
        <strain evidence="9">DAOM:BR144</strain>
    </source>
</reference>
<reference evidence="8" key="3">
    <citation type="submission" date="2015-02" db="UniProtKB">
        <authorList>
            <consortium name="EnsemblProtists"/>
        </authorList>
    </citation>
    <scope>IDENTIFICATION</scope>
    <source>
        <strain evidence="8">DAOM BR144</strain>
    </source>
</reference>
<reference evidence="9" key="1">
    <citation type="journal article" date="2010" name="Genome Biol.">
        <title>Genome sequence of the necrotrophic plant pathogen Pythium ultimum reveals original pathogenicity mechanisms and effector repertoire.</title>
        <authorList>
            <person name="Levesque C.A."/>
            <person name="Brouwer H."/>
            <person name="Cano L."/>
            <person name="Hamilton J.P."/>
            <person name="Holt C."/>
            <person name="Huitema E."/>
            <person name="Raffaele S."/>
            <person name="Robideau G.P."/>
            <person name="Thines M."/>
            <person name="Win J."/>
            <person name="Zerillo M.M."/>
            <person name="Beakes G.W."/>
            <person name="Boore J.L."/>
            <person name="Busam D."/>
            <person name="Dumas B."/>
            <person name="Ferriera S."/>
            <person name="Fuerstenberg S.I."/>
            <person name="Gachon C.M."/>
            <person name="Gaulin E."/>
            <person name="Govers F."/>
            <person name="Grenville-Briggs L."/>
            <person name="Horner N."/>
            <person name="Hostetler J."/>
            <person name="Jiang R.H."/>
            <person name="Johnson J."/>
            <person name="Krajaejun T."/>
            <person name="Lin H."/>
            <person name="Meijer H.J."/>
            <person name="Moore B."/>
            <person name="Morris P."/>
            <person name="Phuntmart V."/>
            <person name="Puiu D."/>
            <person name="Shetty J."/>
            <person name="Stajich J.E."/>
            <person name="Tripathy S."/>
            <person name="Wawra S."/>
            <person name="van West P."/>
            <person name="Whitty B.R."/>
            <person name="Coutinho P.M."/>
            <person name="Henrissat B."/>
            <person name="Martin F."/>
            <person name="Thomas P.D."/>
            <person name="Tyler B.M."/>
            <person name="De Vries R.P."/>
            <person name="Kamoun S."/>
            <person name="Yandell M."/>
            <person name="Tisserat N."/>
            <person name="Buell C.R."/>
        </authorList>
    </citation>
    <scope>NUCLEOTIDE SEQUENCE</scope>
    <source>
        <strain evidence="9">DAOM:BR144</strain>
    </source>
</reference>
<keyword evidence="4" id="KW-0833">Ubl conjugation pathway</keyword>
<keyword evidence="9" id="KW-1185">Reference proteome</keyword>
<evidence type="ECO:0000256" key="6">
    <source>
        <dbReference type="ARBA" id="ARBA00044354"/>
    </source>
</evidence>